<organism evidence="1 2">
    <name type="scientific">Trifolium medium</name>
    <dbReference type="NCBI Taxonomy" id="97028"/>
    <lineage>
        <taxon>Eukaryota</taxon>
        <taxon>Viridiplantae</taxon>
        <taxon>Streptophyta</taxon>
        <taxon>Embryophyta</taxon>
        <taxon>Tracheophyta</taxon>
        <taxon>Spermatophyta</taxon>
        <taxon>Magnoliopsida</taxon>
        <taxon>eudicotyledons</taxon>
        <taxon>Gunneridae</taxon>
        <taxon>Pentapetalae</taxon>
        <taxon>rosids</taxon>
        <taxon>fabids</taxon>
        <taxon>Fabales</taxon>
        <taxon>Fabaceae</taxon>
        <taxon>Papilionoideae</taxon>
        <taxon>50 kb inversion clade</taxon>
        <taxon>NPAAA clade</taxon>
        <taxon>Hologalegina</taxon>
        <taxon>IRL clade</taxon>
        <taxon>Trifolieae</taxon>
        <taxon>Trifolium</taxon>
    </lineage>
</organism>
<feature type="non-terminal residue" evidence="1">
    <location>
        <position position="1"/>
    </location>
</feature>
<evidence type="ECO:0000313" key="1">
    <source>
        <dbReference type="EMBL" id="MCI73906.1"/>
    </source>
</evidence>
<dbReference type="Proteomes" id="UP000265520">
    <property type="component" value="Unassembled WGS sequence"/>
</dbReference>
<proteinExistence type="predicted"/>
<protein>
    <submittedName>
        <fullName evidence="1">Uncharacterized protein</fullName>
    </submittedName>
</protein>
<sequence>QLHAARCAAQDNTFCFWRVAPFRARARASGLGALRSLVARVAQRSADL</sequence>
<evidence type="ECO:0000313" key="2">
    <source>
        <dbReference type="Proteomes" id="UP000265520"/>
    </source>
</evidence>
<dbReference type="AlphaFoldDB" id="A0A392UN90"/>
<accession>A0A392UN90</accession>
<dbReference type="EMBL" id="LXQA010849004">
    <property type="protein sequence ID" value="MCI73906.1"/>
    <property type="molecule type" value="Genomic_DNA"/>
</dbReference>
<keyword evidence="2" id="KW-1185">Reference proteome</keyword>
<reference evidence="1 2" key="1">
    <citation type="journal article" date="2018" name="Front. Plant Sci.">
        <title>Red Clover (Trifolium pratense) and Zigzag Clover (T. medium) - A Picture of Genomic Similarities and Differences.</title>
        <authorList>
            <person name="Dluhosova J."/>
            <person name="Istvanek J."/>
            <person name="Nedelnik J."/>
            <person name="Repkova J."/>
        </authorList>
    </citation>
    <scope>NUCLEOTIDE SEQUENCE [LARGE SCALE GENOMIC DNA]</scope>
    <source>
        <strain evidence="2">cv. 10/8</strain>
        <tissue evidence="1">Leaf</tissue>
    </source>
</reference>
<name>A0A392UN90_9FABA</name>
<comment type="caution">
    <text evidence="1">The sequence shown here is derived from an EMBL/GenBank/DDBJ whole genome shotgun (WGS) entry which is preliminary data.</text>
</comment>